<dbReference type="Gramene" id="mRNA:HanXRQr2_Chr15g0698721">
    <property type="protein sequence ID" value="mRNA:HanXRQr2_Chr15g0698721"/>
    <property type="gene ID" value="HanXRQr2_Chr15g0698721"/>
</dbReference>
<sequence length="41" mass="4798">MVRIPVCRSTRVVLLINTTQNPFIKLHTYTGKGIEEAFFFR</sequence>
<evidence type="ECO:0000313" key="2">
    <source>
        <dbReference type="Proteomes" id="UP000215914"/>
    </source>
</evidence>
<reference evidence="1" key="2">
    <citation type="submission" date="2020-06" db="EMBL/GenBank/DDBJ databases">
        <title>Helianthus annuus Genome sequencing and assembly Release 2.</title>
        <authorList>
            <person name="Gouzy J."/>
            <person name="Langlade N."/>
            <person name="Munos S."/>
        </authorList>
    </citation>
    <scope>NUCLEOTIDE SEQUENCE</scope>
    <source>
        <tissue evidence="1">Leaves</tissue>
    </source>
</reference>
<accession>A0A9K3H3R5</accession>
<dbReference type="EMBL" id="MNCJ02000330">
    <property type="protein sequence ID" value="KAF5765013.1"/>
    <property type="molecule type" value="Genomic_DNA"/>
</dbReference>
<protein>
    <submittedName>
        <fullName evidence="1">Uncharacterized protein</fullName>
    </submittedName>
</protein>
<comment type="caution">
    <text evidence="1">The sequence shown here is derived from an EMBL/GenBank/DDBJ whole genome shotgun (WGS) entry which is preliminary data.</text>
</comment>
<proteinExistence type="predicted"/>
<reference evidence="1" key="1">
    <citation type="journal article" date="2017" name="Nature">
        <title>The sunflower genome provides insights into oil metabolism, flowering and Asterid evolution.</title>
        <authorList>
            <person name="Badouin H."/>
            <person name="Gouzy J."/>
            <person name="Grassa C.J."/>
            <person name="Murat F."/>
            <person name="Staton S.E."/>
            <person name="Cottret L."/>
            <person name="Lelandais-Briere C."/>
            <person name="Owens G.L."/>
            <person name="Carrere S."/>
            <person name="Mayjonade B."/>
            <person name="Legrand L."/>
            <person name="Gill N."/>
            <person name="Kane N.C."/>
            <person name="Bowers J.E."/>
            <person name="Hubner S."/>
            <person name="Bellec A."/>
            <person name="Berard A."/>
            <person name="Berges H."/>
            <person name="Blanchet N."/>
            <person name="Boniface M.C."/>
            <person name="Brunel D."/>
            <person name="Catrice O."/>
            <person name="Chaidir N."/>
            <person name="Claudel C."/>
            <person name="Donnadieu C."/>
            <person name="Faraut T."/>
            <person name="Fievet G."/>
            <person name="Helmstetter N."/>
            <person name="King M."/>
            <person name="Knapp S.J."/>
            <person name="Lai Z."/>
            <person name="Le Paslier M.C."/>
            <person name="Lippi Y."/>
            <person name="Lorenzon L."/>
            <person name="Mandel J.R."/>
            <person name="Marage G."/>
            <person name="Marchand G."/>
            <person name="Marquand E."/>
            <person name="Bret-Mestries E."/>
            <person name="Morien E."/>
            <person name="Nambeesan S."/>
            <person name="Nguyen T."/>
            <person name="Pegot-Espagnet P."/>
            <person name="Pouilly N."/>
            <person name="Raftis F."/>
            <person name="Sallet E."/>
            <person name="Schiex T."/>
            <person name="Thomas J."/>
            <person name="Vandecasteele C."/>
            <person name="Vares D."/>
            <person name="Vear F."/>
            <person name="Vautrin S."/>
            <person name="Crespi M."/>
            <person name="Mangin B."/>
            <person name="Burke J.M."/>
            <person name="Salse J."/>
            <person name="Munos S."/>
            <person name="Vincourt P."/>
            <person name="Rieseberg L.H."/>
            <person name="Langlade N.B."/>
        </authorList>
    </citation>
    <scope>NUCLEOTIDE SEQUENCE</scope>
    <source>
        <tissue evidence="1">Leaves</tissue>
    </source>
</reference>
<organism evidence="1 2">
    <name type="scientific">Helianthus annuus</name>
    <name type="common">Common sunflower</name>
    <dbReference type="NCBI Taxonomy" id="4232"/>
    <lineage>
        <taxon>Eukaryota</taxon>
        <taxon>Viridiplantae</taxon>
        <taxon>Streptophyta</taxon>
        <taxon>Embryophyta</taxon>
        <taxon>Tracheophyta</taxon>
        <taxon>Spermatophyta</taxon>
        <taxon>Magnoliopsida</taxon>
        <taxon>eudicotyledons</taxon>
        <taxon>Gunneridae</taxon>
        <taxon>Pentapetalae</taxon>
        <taxon>asterids</taxon>
        <taxon>campanulids</taxon>
        <taxon>Asterales</taxon>
        <taxon>Asteraceae</taxon>
        <taxon>Asteroideae</taxon>
        <taxon>Heliantheae alliance</taxon>
        <taxon>Heliantheae</taxon>
        <taxon>Helianthus</taxon>
    </lineage>
</organism>
<gene>
    <name evidence="1" type="ORF">HanXRQr2_Chr15g0698721</name>
</gene>
<keyword evidence="2" id="KW-1185">Reference proteome</keyword>
<name>A0A9K3H3R5_HELAN</name>
<evidence type="ECO:0000313" key="1">
    <source>
        <dbReference type="EMBL" id="KAF5765013.1"/>
    </source>
</evidence>
<dbReference type="Proteomes" id="UP000215914">
    <property type="component" value="Unassembled WGS sequence"/>
</dbReference>
<dbReference type="AlphaFoldDB" id="A0A9K3H3R5"/>